<evidence type="ECO:0000313" key="2">
    <source>
        <dbReference type="Proteomes" id="UP000187203"/>
    </source>
</evidence>
<gene>
    <name evidence="1" type="ORF">COLO4_04524</name>
</gene>
<dbReference type="Proteomes" id="UP000187203">
    <property type="component" value="Unassembled WGS sequence"/>
</dbReference>
<sequence length="45" mass="4681">MISTVHSLFSLSKGSMALKTNFPFSPCRAFGMSGSGCLPVSEGLV</sequence>
<organism evidence="1 2">
    <name type="scientific">Corchorus olitorius</name>
    <dbReference type="NCBI Taxonomy" id="93759"/>
    <lineage>
        <taxon>Eukaryota</taxon>
        <taxon>Viridiplantae</taxon>
        <taxon>Streptophyta</taxon>
        <taxon>Embryophyta</taxon>
        <taxon>Tracheophyta</taxon>
        <taxon>Spermatophyta</taxon>
        <taxon>Magnoliopsida</taxon>
        <taxon>eudicotyledons</taxon>
        <taxon>Gunneridae</taxon>
        <taxon>Pentapetalae</taxon>
        <taxon>rosids</taxon>
        <taxon>malvids</taxon>
        <taxon>Malvales</taxon>
        <taxon>Malvaceae</taxon>
        <taxon>Grewioideae</taxon>
        <taxon>Apeibeae</taxon>
        <taxon>Corchorus</taxon>
    </lineage>
</organism>
<protein>
    <submittedName>
        <fullName evidence="1">Uncharacterized protein</fullName>
    </submittedName>
</protein>
<comment type="caution">
    <text evidence="1">The sequence shown here is derived from an EMBL/GenBank/DDBJ whole genome shotgun (WGS) entry which is preliminary data.</text>
</comment>
<accession>A0A1R3KTL8</accession>
<proteinExistence type="predicted"/>
<reference evidence="2" key="1">
    <citation type="submission" date="2013-09" db="EMBL/GenBank/DDBJ databases">
        <title>Corchorus olitorius genome sequencing.</title>
        <authorList>
            <person name="Alam M."/>
            <person name="Haque M.S."/>
            <person name="Islam M.S."/>
            <person name="Emdad E.M."/>
            <person name="Islam M.M."/>
            <person name="Ahmed B."/>
            <person name="Halim A."/>
            <person name="Hossen Q.M.M."/>
            <person name="Hossain M.Z."/>
            <person name="Ahmed R."/>
            <person name="Khan M.M."/>
            <person name="Islam R."/>
            <person name="Rashid M.M."/>
            <person name="Khan S.A."/>
            <person name="Rahman M.S."/>
            <person name="Alam M."/>
            <person name="Yahiya A.S."/>
            <person name="Khan M.S."/>
            <person name="Azam M.S."/>
            <person name="Haque T."/>
            <person name="Lashkar M.Z.H."/>
            <person name="Akhand A.I."/>
            <person name="Morshed G."/>
            <person name="Roy S."/>
            <person name="Uddin K.S."/>
            <person name="Rabeya T."/>
            <person name="Hossain A.S."/>
            <person name="Chowdhury A."/>
            <person name="Snigdha A.R."/>
            <person name="Mortoza M.S."/>
            <person name="Matin S.A."/>
            <person name="Hoque S.M.E."/>
            <person name="Islam M.K."/>
            <person name="Roy D.K."/>
            <person name="Haider R."/>
            <person name="Moosa M.M."/>
            <person name="Elias S.M."/>
            <person name="Hasan A.M."/>
            <person name="Jahan S."/>
            <person name="Shafiuddin M."/>
            <person name="Mahmood N."/>
            <person name="Shommy N.S."/>
        </authorList>
    </citation>
    <scope>NUCLEOTIDE SEQUENCE [LARGE SCALE GENOMIC DNA]</scope>
    <source>
        <strain evidence="2">cv. O-4</strain>
    </source>
</reference>
<dbReference type="AlphaFoldDB" id="A0A1R3KTL8"/>
<keyword evidence="2" id="KW-1185">Reference proteome</keyword>
<dbReference type="EMBL" id="AWUE01011844">
    <property type="protein sequence ID" value="OMP10416.1"/>
    <property type="molecule type" value="Genomic_DNA"/>
</dbReference>
<evidence type="ECO:0000313" key="1">
    <source>
        <dbReference type="EMBL" id="OMP10416.1"/>
    </source>
</evidence>
<name>A0A1R3KTL8_9ROSI</name>